<protein>
    <recommendedName>
        <fullName evidence="5">Prolyl 4-hydroxylase alpha subunit Fe(2+) 2OG dioxygenase domain-containing protein</fullName>
    </recommendedName>
</protein>
<evidence type="ECO:0000313" key="1">
    <source>
        <dbReference type="EMBL" id="AYV48715.1"/>
    </source>
</evidence>
<dbReference type="RefSeq" id="WP_101714211.1">
    <property type="nucleotide sequence ID" value="NZ_CP026100.1"/>
</dbReference>
<proteinExistence type="predicted"/>
<evidence type="ECO:0008006" key="5">
    <source>
        <dbReference type="Google" id="ProtNLM"/>
    </source>
</evidence>
<dbReference type="InterPro" id="IPR012668">
    <property type="entry name" value="CHP02466"/>
</dbReference>
<keyword evidence="4" id="KW-1185">Reference proteome</keyword>
<accession>A0A2N5CQJ4</accession>
<reference evidence="2 3" key="1">
    <citation type="submission" date="2017-12" db="EMBL/GenBank/DDBJ databases">
        <title>The genome sequence of Caulobacter flavus CGMCC1 15093.</title>
        <authorList>
            <person name="Gao J."/>
            <person name="Mao X."/>
            <person name="Sun J."/>
        </authorList>
    </citation>
    <scope>NUCLEOTIDE SEQUENCE [LARGE SCALE GENOMIC DNA]</scope>
    <source>
        <strain evidence="2 3">CGMCC1 15093</strain>
    </source>
</reference>
<dbReference type="EMBL" id="CP026100">
    <property type="protein sequence ID" value="AYV48715.1"/>
    <property type="molecule type" value="Genomic_DNA"/>
</dbReference>
<dbReference type="Pfam" id="PF13759">
    <property type="entry name" value="2OG-FeII_Oxy_5"/>
    <property type="match status" value="1"/>
</dbReference>
<dbReference type="Gene3D" id="2.60.120.620">
    <property type="entry name" value="q2cbj1_9rhob like domain"/>
    <property type="match status" value="1"/>
</dbReference>
<evidence type="ECO:0000313" key="3">
    <source>
        <dbReference type="Proteomes" id="UP000234483"/>
    </source>
</evidence>
<dbReference type="Proteomes" id="UP000234483">
    <property type="component" value="Unassembled WGS sequence"/>
</dbReference>
<organism evidence="2 3">
    <name type="scientific">Caulobacter flavus</name>
    <dbReference type="NCBI Taxonomy" id="1679497"/>
    <lineage>
        <taxon>Bacteria</taxon>
        <taxon>Pseudomonadati</taxon>
        <taxon>Pseudomonadota</taxon>
        <taxon>Alphaproteobacteria</taxon>
        <taxon>Caulobacterales</taxon>
        <taxon>Caulobacteraceae</taxon>
        <taxon>Caulobacter</taxon>
    </lineage>
</organism>
<evidence type="ECO:0000313" key="2">
    <source>
        <dbReference type="EMBL" id="PLR10247.1"/>
    </source>
</evidence>
<reference evidence="1 4" key="2">
    <citation type="submission" date="2018-01" db="EMBL/GenBank/DDBJ databases">
        <title>Complete genome sequence of Caulobacter flavus RHGG3.</title>
        <authorList>
            <person name="Yang E."/>
        </authorList>
    </citation>
    <scope>NUCLEOTIDE SEQUENCE [LARGE SCALE GENOMIC DNA]</scope>
    <source>
        <strain evidence="1 4">RHGG3</strain>
    </source>
</reference>
<dbReference type="KEGG" id="cfh:C1707_21985"/>
<sequence length="220" mass="24821">MSHDHDLRLVAPFSPTIIKATMPPGVVERLNVRIDEIVASDVEVAARDWSAHLAGAVSTEIRFTDVIRETAELTDFLFDVARTYTYRCENALMHFSDYERTEELEAKKLRIEIKEGWINDMVAGDYNPAHFHQGCLYSSVGFLRTPPGYEAEFAADKARQNTAGCLQFIDSRSAVGVKNLFTVKPVAGDFYLWPSWMLHCVYPFRSPGVRRSMAINLALA</sequence>
<name>A0A2N5CQJ4_9CAUL</name>
<dbReference type="EMBL" id="PJRQ01000038">
    <property type="protein sequence ID" value="PLR10247.1"/>
    <property type="molecule type" value="Genomic_DNA"/>
</dbReference>
<dbReference type="Proteomes" id="UP000281192">
    <property type="component" value="Chromosome"/>
</dbReference>
<evidence type="ECO:0000313" key="4">
    <source>
        <dbReference type="Proteomes" id="UP000281192"/>
    </source>
</evidence>
<dbReference type="AlphaFoldDB" id="A0A2N5CQJ4"/>
<dbReference type="OrthoDB" id="9783136at2"/>
<gene>
    <name evidence="1" type="ORF">C1707_21985</name>
    <name evidence="2" type="ORF">CFHF_17150</name>
</gene>